<dbReference type="Proteomes" id="UP000821865">
    <property type="component" value="Chromosome 6"/>
</dbReference>
<comment type="caution">
    <text evidence="1">The sequence shown here is derived from an EMBL/GenBank/DDBJ whole genome shotgun (WGS) entry which is preliminary data.</text>
</comment>
<name>A0ACB8CKH0_DERSI</name>
<proteinExistence type="predicted"/>
<dbReference type="EMBL" id="CM023475">
    <property type="protein sequence ID" value="KAH7945412.1"/>
    <property type="molecule type" value="Genomic_DNA"/>
</dbReference>
<evidence type="ECO:0000313" key="1">
    <source>
        <dbReference type="EMBL" id="KAH7945412.1"/>
    </source>
</evidence>
<sequence length="152" mass="17622">MNARAPLHFPGSAPILRGPQRNTKVWKRKRTNSDDEARSAPATRRDLSKKLRYRQKLTDHLWIRWKKEYLLELRALHLYPSHPSSCLQVDNVVLIEEPNISRGIWPLGQVVDAYPGEDGIFRACRVKAQDGKFIRRPVHNATGGREYVEKDE</sequence>
<reference evidence="1" key="1">
    <citation type="submission" date="2020-05" db="EMBL/GenBank/DDBJ databases">
        <title>Large-scale comparative analyses of tick genomes elucidate their genetic diversity and vector capacities.</title>
        <authorList>
            <person name="Jia N."/>
            <person name="Wang J."/>
            <person name="Shi W."/>
            <person name="Du L."/>
            <person name="Sun Y."/>
            <person name="Zhan W."/>
            <person name="Jiang J."/>
            <person name="Wang Q."/>
            <person name="Zhang B."/>
            <person name="Ji P."/>
            <person name="Sakyi L.B."/>
            <person name="Cui X."/>
            <person name="Yuan T."/>
            <person name="Jiang B."/>
            <person name="Yang W."/>
            <person name="Lam T.T.-Y."/>
            <person name="Chang Q."/>
            <person name="Ding S."/>
            <person name="Wang X."/>
            <person name="Zhu J."/>
            <person name="Ruan X."/>
            <person name="Zhao L."/>
            <person name="Wei J."/>
            <person name="Que T."/>
            <person name="Du C."/>
            <person name="Cheng J."/>
            <person name="Dai P."/>
            <person name="Han X."/>
            <person name="Huang E."/>
            <person name="Gao Y."/>
            <person name="Liu J."/>
            <person name="Shao H."/>
            <person name="Ye R."/>
            <person name="Li L."/>
            <person name="Wei W."/>
            <person name="Wang X."/>
            <person name="Wang C."/>
            <person name="Yang T."/>
            <person name="Huo Q."/>
            <person name="Li W."/>
            <person name="Guo W."/>
            <person name="Chen H."/>
            <person name="Zhou L."/>
            <person name="Ni X."/>
            <person name="Tian J."/>
            <person name="Zhou Y."/>
            <person name="Sheng Y."/>
            <person name="Liu T."/>
            <person name="Pan Y."/>
            <person name="Xia L."/>
            <person name="Li J."/>
            <person name="Zhao F."/>
            <person name="Cao W."/>
        </authorList>
    </citation>
    <scope>NUCLEOTIDE SEQUENCE</scope>
    <source>
        <strain evidence="1">Dsil-2018</strain>
    </source>
</reference>
<keyword evidence="2" id="KW-1185">Reference proteome</keyword>
<gene>
    <name evidence="1" type="ORF">HPB49_010720</name>
</gene>
<evidence type="ECO:0000313" key="2">
    <source>
        <dbReference type="Proteomes" id="UP000821865"/>
    </source>
</evidence>
<protein>
    <submittedName>
        <fullName evidence="1">Uncharacterized protein</fullName>
    </submittedName>
</protein>
<accession>A0ACB8CKH0</accession>
<organism evidence="1 2">
    <name type="scientific">Dermacentor silvarum</name>
    <name type="common">Tick</name>
    <dbReference type="NCBI Taxonomy" id="543639"/>
    <lineage>
        <taxon>Eukaryota</taxon>
        <taxon>Metazoa</taxon>
        <taxon>Ecdysozoa</taxon>
        <taxon>Arthropoda</taxon>
        <taxon>Chelicerata</taxon>
        <taxon>Arachnida</taxon>
        <taxon>Acari</taxon>
        <taxon>Parasitiformes</taxon>
        <taxon>Ixodida</taxon>
        <taxon>Ixodoidea</taxon>
        <taxon>Ixodidae</taxon>
        <taxon>Rhipicephalinae</taxon>
        <taxon>Dermacentor</taxon>
    </lineage>
</organism>